<evidence type="ECO:0008006" key="5">
    <source>
        <dbReference type="Google" id="ProtNLM"/>
    </source>
</evidence>
<name>A0AB34JFI3_PRYPA</name>
<evidence type="ECO:0000313" key="3">
    <source>
        <dbReference type="EMBL" id="KAL1519369.1"/>
    </source>
</evidence>
<dbReference type="Proteomes" id="UP001515480">
    <property type="component" value="Unassembled WGS sequence"/>
</dbReference>
<dbReference type="EMBL" id="JBGBPQ010000009">
    <property type="protein sequence ID" value="KAL1519369.1"/>
    <property type="molecule type" value="Genomic_DNA"/>
</dbReference>
<organism evidence="3 4">
    <name type="scientific">Prymnesium parvum</name>
    <name type="common">Toxic golden alga</name>
    <dbReference type="NCBI Taxonomy" id="97485"/>
    <lineage>
        <taxon>Eukaryota</taxon>
        <taxon>Haptista</taxon>
        <taxon>Haptophyta</taxon>
        <taxon>Prymnesiophyceae</taxon>
        <taxon>Prymnesiales</taxon>
        <taxon>Prymnesiaceae</taxon>
        <taxon>Prymnesium</taxon>
    </lineage>
</organism>
<proteinExistence type="predicted"/>
<keyword evidence="1" id="KW-0175">Coiled coil</keyword>
<gene>
    <name evidence="3" type="ORF">AB1Y20_022895</name>
</gene>
<accession>A0AB34JFI3</accession>
<feature type="compositionally biased region" description="Basic and acidic residues" evidence="2">
    <location>
        <begin position="203"/>
        <end position="212"/>
    </location>
</feature>
<keyword evidence="4" id="KW-1185">Reference proteome</keyword>
<feature type="region of interest" description="Disordered" evidence="2">
    <location>
        <begin position="198"/>
        <end position="222"/>
    </location>
</feature>
<feature type="coiled-coil region" evidence="1">
    <location>
        <begin position="7"/>
        <end position="34"/>
    </location>
</feature>
<comment type="caution">
    <text evidence="3">The sequence shown here is derived from an EMBL/GenBank/DDBJ whole genome shotgun (WGS) entry which is preliminary data.</text>
</comment>
<sequence>MVVEALSTSLLMENERLRADNELLRRENARLLELRAPKLEAASSRHCFDAHFLRGALCEMEAQLSRQVQVIATLAEQARQAAVEQATVVAELPAADVLSRGCSAALEAAARLQRSLEAEALVSARAVLAELQETEARLAAEQRLTSEQATQVREATARAAVVMAEMPAMERQLGRAATLDADATGSILGRGATRFAGQVGTGETHHASREPETVATSGGLRG</sequence>
<evidence type="ECO:0000256" key="2">
    <source>
        <dbReference type="SAM" id="MobiDB-lite"/>
    </source>
</evidence>
<evidence type="ECO:0000313" key="4">
    <source>
        <dbReference type="Proteomes" id="UP001515480"/>
    </source>
</evidence>
<protein>
    <recommendedName>
        <fullName evidence="5">Cilia- and flagella-associated protein 157</fullName>
    </recommendedName>
</protein>
<dbReference type="AlphaFoldDB" id="A0AB34JFI3"/>
<reference evidence="3 4" key="1">
    <citation type="journal article" date="2024" name="Science">
        <title>Giant polyketide synthase enzymes in the biosynthesis of giant marine polyether toxins.</title>
        <authorList>
            <person name="Fallon T.R."/>
            <person name="Shende V.V."/>
            <person name="Wierzbicki I.H."/>
            <person name="Pendleton A.L."/>
            <person name="Watervoot N.F."/>
            <person name="Auber R.P."/>
            <person name="Gonzalez D.J."/>
            <person name="Wisecaver J.H."/>
            <person name="Moore B.S."/>
        </authorList>
    </citation>
    <scope>NUCLEOTIDE SEQUENCE [LARGE SCALE GENOMIC DNA]</scope>
    <source>
        <strain evidence="3 4">12B1</strain>
    </source>
</reference>
<evidence type="ECO:0000256" key="1">
    <source>
        <dbReference type="SAM" id="Coils"/>
    </source>
</evidence>